<feature type="compositionally biased region" description="Polar residues" evidence="1">
    <location>
        <begin position="9"/>
        <end position="18"/>
    </location>
</feature>
<dbReference type="Proteomes" id="UP000257109">
    <property type="component" value="Unassembled WGS sequence"/>
</dbReference>
<proteinExistence type="predicted"/>
<evidence type="ECO:0000256" key="1">
    <source>
        <dbReference type="SAM" id="MobiDB-lite"/>
    </source>
</evidence>
<evidence type="ECO:0000313" key="3">
    <source>
        <dbReference type="Proteomes" id="UP000257109"/>
    </source>
</evidence>
<comment type="caution">
    <text evidence="2">The sequence shown here is derived from an EMBL/GenBank/DDBJ whole genome shotgun (WGS) entry which is preliminary data.</text>
</comment>
<feature type="region of interest" description="Disordered" evidence="1">
    <location>
        <begin position="1"/>
        <end position="77"/>
    </location>
</feature>
<reference evidence="2" key="1">
    <citation type="submission" date="2018-05" db="EMBL/GenBank/DDBJ databases">
        <title>Draft genome of Mucuna pruriens seed.</title>
        <authorList>
            <person name="Nnadi N.E."/>
            <person name="Vos R."/>
            <person name="Hasami M.H."/>
            <person name="Devisetty U.K."/>
            <person name="Aguiy J.C."/>
        </authorList>
    </citation>
    <scope>NUCLEOTIDE SEQUENCE [LARGE SCALE GENOMIC DNA]</scope>
    <source>
        <strain evidence="2">JCA_2017</strain>
    </source>
</reference>
<keyword evidence="3" id="KW-1185">Reference proteome</keyword>
<dbReference type="AlphaFoldDB" id="A0A371GRX5"/>
<feature type="non-terminal residue" evidence="2">
    <location>
        <position position="1"/>
    </location>
</feature>
<feature type="compositionally biased region" description="Acidic residues" evidence="1">
    <location>
        <begin position="34"/>
        <end position="44"/>
    </location>
</feature>
<organism evidence="2 3">
    <name type="scientific">Mucuna pruriens</name>
    <name type="common">Velvet bean</name>
    <name type="synonym">Dolichos pruriens</name>
    <dbReference type="NCBI Taxonomy" id="157652"/>
    <lineage>
        <taxon>Eukaryota</taxon>
        <taxon>Viridiplantae</taxon>
        <taxon>Streptophyta</taxon>
        <taxon>Embryophyta</taxon>
        <taxon>Tracheophyta</taxon>
        <taxon>Spermatophyta</taxon>
        <taxon>Magnoliopsida</taxon>
        <taxon>eudicotyledons</taxon>
        <taxon>Gunneridae</taxon>
        <taxon>Pentapetalae</taxon>
        <taxon>rosids</taxon>
        <taxon>fabids</taxon>
        <taxon>Fabales</taxon>
        <taxon>Fabaceae</taxon>
        <taxon>Papilionoideae</taxon>
        <taxon>50 kb inversion clade</taxon>
        <taxon>NPAAA clade</taxon>
        <taxon>indigoferoid/millettioid clade</taxon>
        <taxon>Phaseoleae</taxon>
        <taxon>Mucuna</taxon>
    </lineage>
</organism>
<name>A0A371GRX5_MUCPR</name>
<feature type="compositionally biased region" description="Low complexity" evidence="1">
    <location>
        <begin position="67"/>
        <end position="77"/>
    </location>
</feature>
<evidence type="ECO:0000313" key="2">
    <source>
        <dbReference type="EMBL" id="RDX93295.1"/>
    </source>
</evidence>
<accession>A0A371GRX5</accession>
<sequence length="169" mass="19293">MPIHDLDTTDNNVQNGEQHNYGDQHLGDSCDVPLNDDVEEEQEMSQDKNLGDATEPPLVQLRRSNRQRQSSTRYTSNEYTEKNLNVTRSLWRVKRGKRLNNLNCIHVLLCPLPRQSLVLLRTNIDYSVILLELAKVLIDDNSDDVMTKVIPRGKFEACCEIAELAITST</sequence>
<protein>
    <submittedName>
        <fullName evidence="2">Uncharacterized protein</fullName>
    </submittedName>
</protein>
<dbReference type="EMBL" id="QJKJ01004647">
    <property type="protein sequence ID" value="RDX93295.1"/>
    <property type="molecule type" value="Genomic_DNA"/>
</dbReference>
<gene>
    <name evidence="2" type="ORF">CR513_24465</name>
</gene>